<keyword evidence="2" id="KW-0472">Membrane</keyword>
<dbReference type="PANTHER" id="PTHR34358">
    <property type="entry name" value="OS03G0411600 PROTEIN"/>
    <property type="match status" value="1"/>
</dbReference>
<keyword evidence="2" id="KW-1133">Transmembrane helix</keyword>
<evidence type="ECO:0000313" key="4">
    <source>
        <dbReference type="Proteomes" id="UP001140949"/>
    </source>
</evidence>
<feature type="region of interest" description="Disordered" evidence="1">
    <location>
        <begin position="1"/>
        <end position="20"/>
    </location>
</feature>
<feature type="compositionally biased region" description="Polar residues" evidence="1">
    <location>
        <begin position="176"/>
        <end position="189"/>
    </location>
</feature>
<keyword evidence="4" id="KW-1185">Reference proteome</keyword>
<feature type="region of interest" description="Disordered" evidence="1">
    <location>
        <begin position="144"/>
        <end position="189"/>
    </location>
</feature>
<evidence type="ECO:0000256" key="2">
    <source>
        <dbReference type="SAM" id="Phobius"/>
    </source>
</evidence>
<accession>A0AAX6GU60</accession>
<feature type="transmembrane region" description="Helical" evidence="2">
    <location>
        <begin position="33"/>
        <end position="54"/>
    </location>
</feature>
<organism evidence="3 4">
    <name type="scientific">Iris pallida</name>
    <name type="common">Sweet iris</name>
    <dbReference type="NCBI Taxonomy" id="29817"/>
    <lineage>
        <taxon>Eukaryota</taxon>
        <taxon>Viridiplantae</taxon>
        <taxon>Streptophyta</taxon>
        <taxon>Embryophyta</taxon>
        <taxon>Tracheophyta</taxon>
        <taxon>Spermatophyta</taxon>
        <taxon>Magnoliopsida</taxon>
        <taxon>Liliopsida</taxon>
        <taxon>Asparagales</taxon>
        <taxon>Iridaceae</taxon>
        <taxon>Iridoideae</taxon>
        <taxon>Irideae</taxon>
        <taxon>Iris</taxon>
    </lineage>
</organism>
<dbReference type="PANTHER" id="PTHR34358:SF2">
    <property type="entry name" value="OS03G0411600 PROTEIN"/>
    <property type="match status" value="1"/>
</dbReference>
<protein>
    <submittedName>
        <fullName evidence="3">Uncharacterized protein</fullName>
    </submittedName>
</protein>
<evidence type="ECO:0000256" key="1">
    <source>
        <dbReference type="SAM" id="MobiDB-lite"/>
    </source>
</evidence>
<dbReference type="InterPro" id="IPR010608">
    <property type="entry name" value="DUF1195"/>
</dbReference>
<comment type="caution">
    <text evidence="3">The sequence shown here is derived from an EMBL/GenBank/DDBJ whole genome shotgun (WGS) entry which is preliminary data.</text>
</comment>
<gene>
    <name evidence="3" type="ORF">M6B38_347120</name>
</gene>
<feature type="compositionally biased region" description="Basic and acidic residues" evidence="1">
    <location>
        <begin position="160"/>
        <end position="171"/>
    </location>
</feature>
<dbReference type="AlphaFoldDB" id="A0AAX6GU60"/>
<dbReference type="Pfam" id="PF06708">
    <property type="entry name" value="DUF1195"/>
    <property type="match status" value="1"/>
</dbReference>
<reference evidence="3" key="2">
    <citation type="submission" date="2023-04" db="EMBL/GenBank/DDBJ databases">
        <authorList>
            <person name="Bruccoleri R.E."/>
            <person name="Oakeley E.J."/>
            <person name="Faust A.-M."/>
            <person name="Dessus-Babus S."/>
            <person name="Altorfer M."/>
            <person name="Burckhardt D."/>
            <person name="Oertli M."/>
            <person name="Naumann U."/>
            <person name="Petersen F."/>
            <person name="Wong J."/>
        </authorList>
    </citation>
    <scope>NUCLEOTIDE SEQUENCE</scope>
    <source>
        <strain evidence="3">GSM-AAB239-AS_SAM_17_03QT</strain>
        <tissue evidence="3">Leaf</tissue>
    </source>
</reference>
<dbReference type="EMBL" id="JANAVB010016529">
    <property type="protein sequence ID" value="KAJ6831791.1"/>
    <property type="molecule type" value="Genomic_DNA"/>
</dbReference>
<name>A0AAX6GU60_IRIPA</name>
<keyword evidence="2" id="KW-0812">Transmembrane</keyword>
<reference evidence="3" key="1">
    <citation type="journal article" date="2023" name="GigaByte">
        <title>Genome assembly of the bearded iris, Iris pallida Lam.</title>
        <authorList>
            <person name="Bruccoleri R.E."/>
            <person name="Oakeley E.J."/>
            <person name="Faust A.M.E."/>
            <person name="Altorfer M."/>
            <person name="Dessus-Babus S."/>
            <person name="Burckhardt D."/>
            <person name="Oertli M."/>
            <person name="Naumann U."/>
            <person name="Petersen F."/>
            <person name="Wong J."/>
        </authorList>
    </citation>
    <scope>NUCLEOTIDE SEQUENCE</scope>
    <source>
        <strain evidence="3">GSM-AAB239-AS_SAM_17_03QT</strain>
    </source>
</reference>
<evidence type="ECO:0000313" key="3">
    <source>
        <dbReference type="EMBL" id="KAJ6831791.1"/>
    </source>
</evidence>
<proteinExistence type="predicted"/>
<sequence>MKEGDILLPTSKPSPAAGGGGGASLFGRGRYKFWALAAIILLAFWSMLTGTVTLKWSAEDFNSLSDRFLDHSPAHDDVDVLEVEEREKVVRQMWEVYSHGRLIRLPRFWREAFEAAYEELASDDDAVRDGAISEIAKMSMRMMDLDPPARTGQHPHRHDAKGDTEKNDRDGAATATAKTRSALSSAQAQ</sequence>
<dbReference type="Proteomes" id="UP001140949">
    <property type="component" value="Unassembled WGS sequence"/>
</dbReference>